<dbReference type="EMBL" id="CAXDID020000126">
    <property type="protein sequence ID" value="CAL6033898.1"/>
    <property type="molecule type" value="Genomic_DNA"/>
</dbReference>
<protein>
    <submittedName>
        <fullName evidence="3">Hypothetical_protein</fullName>
    </submittedName>
</protein>
<reference evidence="1" key="1">
    <citation type="submission" date="2023-06" db="EMBL/GenBank/DDBJ databases">
        <authorList>
            <person name="Kurt Z."/>
        </authorList>
    </citation>
    <scope>NUCLEOTIDE SEQUENCE</scope>
</reference>
<evidence type="ECO:0000313" key="5">
    <source>
        <dbReference type="Proteomes" id="UP001642409"/>
    </source>
</evidence>
<dbReference type="EMBL" id="CATOUU010001180">
    <property type="protein sequence ID" value="CAI9977901.1"/>
    <property type="molecule type" value="Genomic_DNA"/>
</dbReference>
<accession>A0AA86RNP6</accession>
<name>A0AA86RNP6_9EUKA</name>
<evidence type="ECO:0000313" key="4">
    <source>
        <dbReference type="EMBL" id="CAL6033898.1"/>
    </source>
</evidence>
<dbReference type="EMBL" id="CATOUU010001180">
    <property type="protein sequence ID" value="CAI9977903.1"/>
    <property type="molecule type" value="Genomic_DNA"/>
</dbReference>
<evidence type="ECO:0000313" key="2">
    <source>
        <dbReference type="EMBL" id="CAI9977903.1"/>
    </source>
</evidence>
<dbReference type="AlphaFoldDB" id="A0AA86RNP6"/>
<comment type="caution">
    <text evidence="1">The sequence shown here is derived from an EMBL/GenBank/DDBJ whole genome shotgun (WGS) entry which is preliminary data.</text>
</comment>
<organism evidence="1">
    <name type="scientific">Hexamita inflata</name>
    <dbReference type="NCBI Taxonomy" id="28002"/>
    <lineage>
        <taxon>Eukaryota</taxon>
        <taxon>Metamonada</taxon>
        <taxon>Diplomonadida</taxon>
        <taxon>Hexamitidae</taxon>
        <taxon>Hexamitinae</taxon>
        <taxon>Hexamita</taxon>
    </lineage>
</organism>
<gene>
    <name evidence="3" type="ORF">HINF_LOCUS35191</name>
    <name evidence="4" type="ORF">HINF_LOCUS35193</name>
    <name evidence="1" type="ORF">HINF_LOCUS65546</name>
    <name evidence="2" type="ORF">HINF_LOCUS65548</name>
</gene>
<dbReference type="Proteomes" id="UP001642409">
    <property type="component" value="Unassembled WGS sequence"/>
</dbReference>
<reference evidence="3 5" key="2">
    <citation type="submission" date="2024-07" db="EMBL/GenBank/DDBJ databases">
        <authorList>
            <person name="Akdeniz Z."/>
        </authorList>
    </citation>
    <scope>NUCLEOTIDE SEQUENCE [LARGE SCALE GENOMIC DNA]</scope>
</reference>
<evidence type="ECO:0000313" key="1">
    <source>
        <dbReference type="EMBL" id="CAI9977901.1"/>
    </source>
</evidence>
<dbReference type="EMBL" id="CAXDID020000126">
    <property type="protein sequence ID" value="CAL6033894.1"/>
    <property type="molecule type" value="Genomic_DNA"/>
</dbReference>
<evidence type="ECO:0000313" key="3">
    <source>
        <dbReference type="EMBL" id="CAL6033894.1"/>
    </source>
</evidence>
<sequence>MAFNILKSRAQQFEMCKVHTEYISVFPSKYNMYSLHQQLKSKNKIKLKSCINVEVQYLISFCELTADIQQNVVKSKFSWSQFTAKKNSNILPLYNLAQVTVAFQNSSQQLSWLHSRLTTVRMFQKITSKFNDLNLIILQVLLGYQTSKL</sequence>
<keyword evidence="5" id="KW-1185">Reference proteome</keyword>
<proteinExistence type="predicted"/>